<protein>
    <submittedName>
        <fullName evidence="2">Conjugal transfer relaxase TraA</fullName>
    </submittedName>
</protein>
<dbReference type="SUPFAM" id="SSF52540">
    <property type="entry name" value="P-loop containing nucleoside triphosphate hydrolases"/>
    <property type="match status" value="2"/>
</dbReference>
<dbReference type="InterPro" id="IPR010285">
    <property type="entry name" value="DNA_helicase_pif1-like_DEAD"/>
</dbReference>
<dbReference type="RefSeq" id="WP_025208666.1">
    <property type="nucleotide sequence ID" value="NZ_CP006932.1"/>
</dbReference>
<sequence>MNKKNDYLEKFKKIYEKNESNFYFITGHAGSGKTTLLIKLKTYFREKGINAFFTSSTGISATIFEGTTLNYYLGNLNYDHKDHFPIITGRNNRRWKIKEKQIKNTDVLIIDEISMVKSDYFELIDLLLQKAKGNNQKFGGIKIIMFGDFLQLPPVIKNYQGENLDEKWIFKSKIWNQINIKYIKLTKNFRQIDQKYIENLQKIRNGNYDQETENYFKFIEKKELNNQKEITKLVSTNQSADNINNNNLNKIKEKEHIYNSYFEVDEKYLERKKQIIEEYQKEITIIPKKLILKKGAKVMSLINKKEDKIINGSIGIVKNLNHSFVEVEWLEGNKTKIKEYTWNKVDQKGETICSFTQIPLKLAYAITIHKSQGMTLSELLIDCENIFAEGQLYTALSRIKNPKNMYILNFDKKYVKANKEAIKFYENTNWIEF</sequence>
<dbReference type="GO" id="GO:0003678">
    <property type="term" value="F:DNA helicase activity"/>
    <property type="evidence" value="ECO:0007669"/>
    <property type="project" value="InterPro"/>
</dbReference>
<dbReference type="Gene3D" id="3.40.50.300">
    <property type="entry name" value="P-loop containing nucleotide triphosphate hydrolases"/>
    <property type="match status" value="2"/>
</dbReference>
<evidence type="ECO:0000313" key="2">
    <source>
        <dbReference type="EMBL" id="AHK22365.1"/>
    </source>
</evidence>
<keyword evidence="3" id="KW-1185">Reference proteome</keyword>
<dbReference type="AlphaFoldDB" id="W8GSF4"/>
<feature type="domain" description="DNA helicase Pif1-like DEAD-box helicase" evidence="1">
    <location>
        <begin position="12"/>
        <end position="213"/>
    </location>
</feature>
<reference evidence="2 3" key="1">
    <citation type="journal article" date="2014" name="Genome Biol. Evol.">
        <title>Phylogenomics of "Candidatus Hepatoplasma crinochetorum," a Lineage of Mollicutes Associated with Noninsect Arthropods.</title>
        <authorList>
            <person name="Leclercq S."/>
            <person name="Dittmer J."/>
            <person name="Bouchon D."/>
            <person name="Cordaux R."/>
        </authorList>
    </citation>
    <scope>NUCLEOTIDE SEQUENCE [LARGE SCALE GENOMIC DNA]</scope>
    <source>
        <strain evidence="2 3">Av</strain>
    </source>
</reference>
<gene>
    <name evidence="2" type="ORF">X271_00259</name>
</gene>
<evidence type="ECO:0000313" key="3">
    <source>
        <dbReference type="Proteomes" id="UP000019450"/>
    </source>
</evidence>
<dbReference type="EMBL" id="CP006932">
    <property type="protein sequence ID" value="AHK22365.1"/>
    <property type="molecule type" value="Genomic_DNA"/>
</dbReference>
<dbReference type="GO" id="GO:0006281">
    <property type="term" value="P:DNA repair"/>
    <property type="evidence" value="ECO:0007669"/>
    <property type="project" value="InterPro"/>
</dbReference>
<dbReference type="CDD" id="cd18809">
    <property type="entry name" value="SF1_C_RecD"/>
    <property type="match status" value="1"/>
</dbReference>
<dbReference type="KEGG" id="hcr:X271_00259"/>
<dbReference type="Pfam" id="PF05970">
    <property type="entry name" value="PIF1"/>
    <property type="match status" value="1"/>
</dbReference>
<dbReference type="GO" id="GO:0000723">
    <property type="term" value="P:telomere maintenance"/>
    <property type="evidence" value="ECO:0007669"/>
    <property type="project" value="InterPro"/>
</dbReference>
<dbReference type="eggNOG" id="COG0507">
    <property type="taxonomic scope" value="Bacteria"/>
</dbReference>
<name>W8GSF4_9MOLU</name>
<dbReference type="InterPro" id="IPR051055">
    <property type="entry name" value="PIF1_helicase"/>
</dbReference>
<accession>W8GSF4</accession>
<dbReference type="PANTHER" id="PTHR47642:SF5">
    <property type="entry name" value="ATP-DEPENDENT DNA HELICASE"/>
    <property type="match status" value="1"/>
</dbReference>
<dbReference type="STRING" id="1427984.X271_00259"/>
<dbReference type="PANTHER" id="PTHR47642">
    <property type="entry name" value="ATP-DEPENDENT DNA HELICASE"/>
    <property type="match status" value="1"/>
</dbReference>
<dbReference type="Proteomes" id="UP000019450">
    <property type="component" value="Chromosome"/>
</dbReference>
<proteinExistence type="predicted"/>
<organism evidence="2 3">
    <name type="scientific">Candidatus Hepatoplasma crinochetorum Av</name>
    <dbReference type="NCBI Taxonomy" id="1427984"/>
    <lineage>
        <taxon>Bacteria</taxon>
        <taxon>Bacillati</taxon>
        <taxon>Mycoplasmatota</taxon>
        <taxon>Mollicutes</taxon>
        <taxon>Candidatus Hepatoplasmataceae</taxon>
        <taxon>Candidatus Hepatoplasma</taxon>
    </lineage>
</organism>
<dbReference type="InterPro" id="IPR027417">
    <property type="entry name" value="P-loop_NTPase"/>
</dbReference>
<dbReference type="OrthoDB" id="9803432at2"/>
<dbReference type="HOGENOM" id="CLU_001613_7_2_14"/>
<evidence type="ECO:0000259" key="1">
    <source>
        <dbReference type="Pfam" id="PF05970"/>
    </source>
</evidence>